<reference evidence="1" key="1">
    <citation type="journal article" date="2021" name="Proc. Natl. Acad. Sci. U.S.A.">
        <title>A Catalog of Tens of Thousands of Viruses from Human Metagenomes Reveals Hidden Associations with Chronic Diseases.</title>
        <authorList>
            <person name="Tisza M.J."/>
            <person name="Buck C.B."/>
        </authorList>
    </citation>
    <scope>NUCLEOTIDE SEQUENCE</scope>
    <source>
        <strain evidence="1">CtZ2t4</strain>
    </source>
</reference>
<accession>A0A8S5SRU5</accession>
<dbReference type="EMBL" id="BK032664">
    <property type="protein sequence ID" value="DAF53756.1"/>
    <property type="molecule type" value="Genomic_DNA"/>
</dbReference>
<organism evidence="1">
    <name type="scientific">Myoviridae sp. ctZ2t4</name>
    <dbReference type="NCBI Taxonomy" id="2827693"/>
    <lineage>
        <taxon>Viruses</taxon>
        <taxon>Duplodnaviria</taxon>
        <taxon>Heunggongvirae</taxon>
        <taxon>Uroviricota</taxon>
        <taxon>Caudoviricetes</taxon>
    </lineage>
</organism>
<evidence type="ECO:0000313" key="1">
    <source>
        <dbReference type="EMBL" id="DAF53756.1"/>
    </source>
</evidence>
<protein>
    <submittedName>
        <fullName evidence="1">Dna polymerase B</fullName>
    </submittedName>
</protein>
<name>A0A8S5SRU5_9CAUD</name>
<sequence>MLDKFILKKKQKNNYTKISNEFLQDTNLSFEARGMAASLLSRPEDWVINVSALMAEGNIGRDKVKKIIQELVDNGYMYKAQDRSSGGKFGKNILYISDEKDFLKEEAEKIEQGYEETEEKCYSQPLTEKPLTVSPLTVNPQLQIKEYNKEKNIQKNHDNHDSDIFEKLFKEFGINYTTTNQESVKKLLAKMTQDEVVRYLKETYEAISKTASVKNIAALFSMKIKKGERQIIKTVVPKVADEVPKEEKIKEKIKKIANYWLDYYNVCKNYEAAVNGLMSDLSEYIEEYPGLCEEYYNKFDKQVNKIKEKKGA</sequence>
<proteinExistence type="predicted"/>